<dbReference type="InterPro" id="IPR004821">
    <property type="entry name" value="Cyt_trans-like"/>
</dbReference>
<dbReference type="InterPro" id="IPR014729">
    <property type="entry name" value="Rossmann-like_a/b/a_fold"/>
</dbReference>
<dbReference type="PANTHER" id="PTHR43793">
    <property type="entry name" value="FAD SYNTHASE"/>
    <property type="match status" value="1"/>
</dbReference>
<dbReference type="NCBIfam" id="TIGR00125">
    <property type="entry name" value="cyt_tran_rel"/>
    <property type="match status" value="1"/>
</dbReference>
<sequence length="145" mass="16241">MMQHGEHAKIVITFGTFDVFHIGHLRILERARLLGDHLIVGVSSDALNMSKKDRPPVFSEDERLAIVGALRCVDGTFLEESLEMKAEYIQHFRADVLVMGDDWQGRFDHLGDICEVVYLPRTPSISTTATIERIQRPLLGGGSPL</sequence>
<dbReference type="GO" id="GO:0016779">
    <property type="term" value="F:nucleotidyltransferase activity"/>
    <property type="evidence" value="ECO:0007669"/>
    <property type="project" value="UniProtKB-KW"/>
</dbReference>
<evidence type="ECO:0000259" key="3">
    <source>
        <dbReference type="Pfam" id="PF01467"/>
    </source>
</evidence>
<dbReference type="AlphaFoldDB" id="A0A853CCV9"/>
<keyword evidence="2 4" id="KW-0548">Nucleotidyltransferase</keyword>
<evidence type="ECO:0000313" key="4">
    <source>
        <dbReference type="EMBL" id="NYJ05855.1"/>
    </source>
</evidence>
<evidence type="ECO:0000256" key="2">
    <source>
        <dbReference type="ARBA" id="ARBA00022695"/>
    </source>
</evidence>
<protein>
    <submittedName>
        <fullName evidence="4">Glycerol-3-phosphate cytidylyltransferase</fullName>
    </submittedName>
</protein>
<dbReference type="SUPFAM" id="SSF52374">
    <property type="entry name" value="Nucleotidylyl transferase"/>
    <property type="match status" value="1"/>
</dbReference>
<reference evidence="4 5" key="1">
    <citation type="submission" date="2020-07" db="EMBL/GenBank/DDBJ databases">
        <title>Sequencing the genomes of 1000 actinobacteria strains.</title>
        <authorList>
            <person name="Klenk H.-P."/>
        </authorList>
    </citation>
    <scope>NUCLEOTIDE SEQUENCE [LARGE SCALE GENOMIC DNA]</scope>
    <source>
        <strain evidence="4 5">DSM 104001</strain>
    </source>
</reference>
<accession>A0A853CCV9</accession>
<feature type="domain" description="Cytidyltransferase-like" evidence="3">
    <location>
        <begin position="12"/>
        <end position="133"/>
    </location>
</feature>
<keyword evidence="1 4" id="KW-0808">Transferase</keyword>
<dbReference type="Proteomes" id="UP000541969">
    <property type="component" value="Unassembled WGS sequence"/>
</dbReference>
<gene>
    <name evidence="4" type="ORF">GGQ55_002133</name>
</gene>
<evidence type="ECO:0000256" key="1">
    <source>
        <dbReference type="ARBA" id="ARBA00022679"/>
    </source>
</evidence>
<dbReference type="PANTHER" id="PTHR43793:SF1">
    <property type="entry name" value="FAD SYNTHASE"/>
    <property type="match status" value="1"/>
</dbReference>
<keyword evidence="5" id="KW-1185">Reference proteome</keyword>
<dbReference type="EMBL" id="JACBZT010000001">
    <property type="protein sequence ID" value="NYJ05855.1"/>
    <property type="molecule type" value="Genomic_DNA"/>
</dbReference>
<name>A0A853CCV9_9ACTN</name>
<dbReference type="InterPro" id="IPR050385">
    <property type="entry name" value="Archaeal_FAD_synthase"/>
</dbReference>
<proteinExistence type="predicted"/>
<organism evidence="4 5">
    <name type="scientific">Petropleomorpha daqingensis</name>
    <dbReference type="NCBI Taxonomy" id="2026353"/>
    <lineage>
        <taxon>Bacteria</taxon>
        <taxon>Bacillati</taxon>
        <taxon>Actinomycetota</taxon>
        <taxon>Actinomycetes</taxon>
        <taxon>Geodermatophilales</taxon>
        <taxon>Geodermatophilaceae</taxon>
        <taxon>Petropleomorpha</taxon>
    </lineage>
</organism>
<dbReference type="Pfam" id="PF01467">
    <property type="entry name" value="CTP_transf_like"/>
    <property type="match status" value="1"/>
</dbReference>
<comment type="caution">
    <text evidence="4">The sequence shown here is derived from an EMBL/GenBank/DDBJ whole genome shotgun (WGS) entry which is preliminary data.</text>
</comment>
<dbReference type="Gene3D" id="3.40.50.620">
    <property type="entry name" value="HUPs"/>
    <property type="match status" value="1"/>
</dbReference>
<evidence type="ECO:0000313" key="5">
    <source>
        <dbReference type="Proteomes" id="UP000541969"/>
    </source>
</evidence>